<gene>
    <name evidence="1" type="ORF">FHR34_000561</name>
</gene>
<dbReference type="EMBL" id="JACHJV010000001">
    <property type="protein sequence ID" value="MBB4921568.1"/>
    <property type="molecule type" value="Genomic_DNA"/>
</dbReference>
<keyword evidence="2" id="KW-1185">Reference proteome</keyword>
<comment type="caution">
    <text evidence="1">The sequence shown here is derived from an EMBL/GenBank/DDBJ whole genome shotgun (WGS) entry which is preliminary data.</text>
</comment>
<dbReference type="AlphaFoldDB" id="A0A7W7VTA6"/>
<reference evidence="1 2" key="1">
    <citation type="submission" date="2020-08" db="EMBL/GenBank/DDBJ databases">
        <title>Sequencing the genomes of 1000 actinobacteria strains.</title>
        <authorList>
            <person name="Klenk H.-P."/>
        </authorList>
    </citation>
    <scope>NUCLEOTIDE SEQUENCE [LARGE SCALE GENOMIC DNA]</scope>
    <source>
        <strain evidence="1 2">DSM 41654</strain>
    </source>
</reference>
<evidence type="ECO:0000313" key="2">
    <source>
        <dbReference type="Proteomes" id="UP000540506"/>
    </source>
</evidence>
<evidence type="ECO:0000313" key="1">
    <source>
        <dbReference type="EMBL" id="MBB4921568.1"/>
    </source>
</evidence>
<organism evidence="1 2">
    <name type="scientific">Kitasatospora kifunensis</name>
    <name type="common">Streptomyces kifunensis</name>
    <dbReference type="NCBI Taxonomy" id="58351"/>
    <lineage>
        <taxon>Bacteria</taxon>
        <taxon>Bacillati</taxon>
        <taxon>Actinomycetota</taxon>
        <taxon>Actinomycetes</taxon>
        <taxon>Kitasatosporales</taxon>
        <taxon>Streptomycetaceae</taxon>
        <taxon>Kitasatospora</taxon>
    </lineage>
</organism>
<dbReference type="RefSeq" id="WP_184933877.1">
    <property type="nucleotide sequence ID" value="NZ_JACHJV010000001.1"/>
</dbReference>
<dbReference type="Proteomes" id="UP000540506">
    <property type="component" value="Unassembled WGS sequence"/>
</dbReference>
<proteinExistence type="predicted"/>
<sequence>MTPCQKPDAVPSSAPSAVVVEIVGITPPTRFARLSDALPALWHSMSRLPLGEQQADWFGYYLTRPDAVERVREKLERSSSVELSFQLSDGPHLMRVQLAAAEAQAP</sequence>
<accession>A0A7W7VTA6</accession>
<protein>
    <submittedName>
        <fullName evidence="1">Uncharacterized protein</fullName>
    </submittedName>
</protein>
<name>A0A7W7VTA6_KITKI</name>